<gene>
    <name evidence="2" type="ORF">KCX74_19210</name>
</gene>
<dbReference type="InterPro" id="IPR019734">
    <property type="entry name" value="TPR_rpt"/>
</dbReference>
<keyword evidence="3" id="KW-1185">Reference proteome</keyword>
<dbReference type="CDD" id="cd00093">
    <property type="entry name" value="HTH_XRE"/>
    <property type="match status" value="1"/>
</dbReference>
<dbReference type="InterPro" id="IPR001387">
    <property type="entry name" value="Cro/C1-type_HTH"/>
</dbReference>
<dbReference type="InterPro" id="IPR010982">
    <property type="entry name" value="Lambda_DNA-bd_dom_sf"/>
</dbReference>
<comment type="caution">
    <text evidence="2">The sequence shown here is derived from an EMBL/GenBank/DDBJ whole genome shotgun (WGS) entry which is preliminary data.</text>
</comment>
<dbReference type="SMART" id="SM00028">
    <property type="entry name" value="TPR"/>
    <property type="match status" value="3"/>
</dbReference>
<evidence type="ECO:0000313" key="2">
    <source>
        <dbReference type="EMBL" id="MBR7798149.1"/>
    </source>
</evidence>
<dbReference type="InterPro" id="IPR011990">
    <property type="entry name" value="TPR-like_helical_dom_sf"/>
</dbReference>
<dbReference type="AlphaFoldDB" id="A0A941DZY4"/>
<evidence type="ECO:0000313" key="3">
    <source>
        <dbReference type="Proteomes" id="UP000675284"/>
    </source>
</evidence>
<organism evidence="2 3">
    <name type="scientific">Virgibacillus salarius</name>
    <dbReference type="NCBI Taxonomy" id="447199"/>
    <lineage>
        <taxon>Bacteria</taxon>
        <taxon>Bacillati</taxon>
        <taxon>Bacillota</taxon>
        <taxon>Bacilli</taxon>
        <taxon>Bacillales</taxon>
        <taxon>Bacillaceae</taxon>
        <taxon>Virgibacillus</taxon>
    </lineage>
</organism>
<protein>
    <submittedName>
        <fullName evidence="2">Tetratricopeptide repeat protein</fullName>
    </submittedName>
</protein>
<dbReference type="Gene3D" id="1.10.260.40">
    <property type="entry name" value="lambda repressor-like DNA-binding domains"/>
    <property type="match status" value="1"/>
</dbReference>
<dbReference type="Pfam" id="PF01381">
    <property type="entry name" value="HTH_3"/>
    <property type="match status" value="1"/>
</dbReference>
<dbReference type="PROSITE" id="PS50943">
    <property type="entry name" value="HTH_CROC1"/>
    <property type="match status" value="1"/>
</dbReference>
<dbReference type="GO" id="GO:0003677">
    <property type="term" value="F:DNA binding"/>
    <property type="evidence" value="ECO:0007669"/>
    <property type="project" value="InterPro"/>
</dbReference>
<reference evidence="2" key="1">
    <citation type="submission" date="2021-04" db="EMBL/GenBank/DDBJ databases">
        <title>Isolation and polyphasic classification of algal microorganism.</title>
        <authorList>
            <person name="Wang S."/>
        </authorList>
    </citation>
    <scope>NUCLEOTIDE SEQUENCE</scope>
    <source>
        <strain evidence="2">720a</strain>
    </source>
</reference>
<dbReference type="SMART" id="SM00530">
    <property type="entry name" value="HTH_XRE"/>
    <property type="match status" value="1"/>
</dbReference>
<evidence type="ECO:0000259" key="1">
    <source>
        <dbReference type="PROSITE" id="PS50943"/>
    </source>
</evidence>
<sequence length="418" mass="49300">MSIGLYIKNKRKRLNLTQEEVCLGICSIPYLSKVENNSITASKEILLLLCKKLKIPYEKLEKSKDPYIDELLITYFNAITNKNSESAIISYKQIIDQYFALNQDQKNIFLLNQLLDLTILRKDLYKANKLLIEIENNLDIIITKHSYHYYKNKAILLLKQNKIPASMELFELAVKNVEQYQPDGDFYYFFAIASSKMECYCRSIEMLNKAKAIYIEQLDLIKIMNCHILLGINYMLVKEMTLAKEYLNISLKEVLNQGDKKNEARILHNLGYLEYKEKNWNTAVSYLNRCLNIKGKNYSSINTIYLLYLIRYKHLGMEITKDIKMAYDMAIKSRNEEYIIKFKTLIINSENGFYSEDNLTFLLKKAIPFFNKNGDRDDYKFYLKMAATIFESKGFYKKAVYYYKLALEIGKEFNHEFN</sequence>
<proteinExistence type="predicted"/>
<feature type="domain" description="HTH cro/C1-type" evidence="1">
    <location>
        <begin position="7"/>
        <end position="60"/>
    </location>
</feature>
<dbReference type="Proteomes" id="UP000675284">
    <property type="component" value="Unassembled WGS sequence"/>
</dbReference>
<dbReference type="SUPFAM" id="SSF48452">
    <property type="entry name" value="TPR-like"/>
    <property type="match status" value="1"/>
</dbReference>
<accession>A0A941DZY4</accession>
<dbReference type="Gene3D" id="1.25.40.10">
    <property type="entry name" value="Tetratricopeptide repeat domain"/>
    <property type="match status" value="1"/>
</dbReference>
<dbReference type="RefSeq" id="WP_026679732.1">
    <property type="nucleotide sequence ID" value="NZ_CP115959.1"/>
</dbReference>
<dbReference type="SUPFAM" id="SSF47413">
    <property type="entry name" value="lambda repressor-like DNA-binding domains"/>
    <property type="match status" value="1"/>
</dbReference>
<dbReference type="EMBL" id="JAGSOT010000092">
    <property type="protein sequence ID" value="MBR7798149.1"/>
    <property type="molecule type" value="Genomic_DNA"/>
</dbReference>
<name>A0A941DZY4_9BACI</name>